<feature type="region of interest" description="Disordered" evidence="6">
    <location>
        <begin position="1"/>
        <end position="26"/>
    </location>
</feature>
<gene>
    <name evidence="8" type="primary">MS4A4A</name>
    <name evidence="8" type="ORF">BLAG_LOCUS11266</name>
</gene>
<evidence type="ECO:0000256" key="6">
    <source>
        <dbReference type="SAM" id="MobiDB-lite"/>
    </source>
</evidence>
<evidence type="ECO:0000256" key="1">
    <source>
        <dbReference type="ARBA" id="ARBA00004141"/>
    </source>
</evidence>
<protein>
    <submittedName>
        <fullName evidence="8">MS4A4A protein</fullName>
    </submittedName>
</protein>
<evidence type="ECO:0000256" key="4">
    <source>
        <dbReference type="ARBA" id="ARBA00022989"/>
    </source>
</evidence>
<keyword evidence="9" id="KW-1185">Reference proteome</keyword>
<accession>A0A8J9Z9W3</accession>
<keyword evidence="3 7" id="KW-0812">Transmembrane</keyword>
<evidence type="ECO:0000256" key="2">
    <source>
        <dbReference type="ARBA" id="ARBA00009565"/>
    </source>
</evidence>
<evidence type="ECO:0000256" key="3">
    <source>
        <dbReference type="ARBA" id="ARBA00022692"/>
    </source>
</evidence>
<feature type="region of interest" description="Disordered" evidence="6">
    <location>
        <begin position="237"/>
        <end position="303"/>
    </location>
</feature>
<evidence type="ECO:0000256" key="5">
    <source>
        <dbReference type="ARBA" id="ARBA00023136"/>
    </source>
</evidence>
<dbReference type="EMBL" id="OV696703">
    <property type="protein sequence ID" value="CAH1250592.1"/>
    <property type="molecule type" value="Genomic_DNA"/>
</dbReference>
<organism evidence="8 9">
    <name type="scientific">Branchiostoma lanceolatum</name>
    <name type="common">Common lancelet</name>
    <name type="synonym">Amphioxus lanceolatum</name>
    <dbReference type="NCBI Taxonomy" id="7740"/>
    <lineage>
        <taxon>Eukaryota</taxon>
        <taxon>Metazoa</taxon>
        <taxon>Chordata</taxon>
        <taxon>Cephalochordata</taxon>
        <taxon>Leptocardii</taxon>
        <taxon>Amphioxiformes</taxon>
        <taxon>Branchiostomatidae</taxon>
        <taxon>Branchiostoma</taxon>
    </lineage>
</organism>
<dbReference type="Proteomes" id="UP000838412">
    <property type="component" value="Chromosome 18"/>
</dbReference>
<keyword evidence="4 7" id="KW-1133">Transmembrane helix</keyword>
<evidence type="ECO:0000256" key="7">
    <source>
        <dbReference type="SAM" id="Phobius"/>
    </source>
</evidence>
<feature type="transmembrane region" description="Helical" evidence="7">
    <location>
        <begin position="160"/>
        <end position="182"/>
    </location>
</feature>
<feature type="transmembrane region" description="Helical" evidence="7">
    <location>
        <begin position="43"/>
        <end position="64"/>
    </location>
</feature>
<dbReference type="GO" id="GO:0016020">
    <property type="term" value="C:membrane"/>
    <property type="evidence" value="ECO:0007669"/>
    <property type="project" value="UniProtKB-SubCell"/>
</dbReference>
<evidence type="ECO:0000313" key="9">
    <source>
        <dbReference type="Proteomes" id="UP000838412"/>
    </source>
</evidence>
<comment type="similarity">
    <text evidence="2">Belongs to the MS4A family.</text>
</comment>
<dbReference type="PANTHER" id="PTHR23320">
    <property type="entry name" value="MEMBRANE-SPANNING 4-DOMAINS SUBFAMILY A MS4A -RELATED"/>
    <property type="match status" value="1"/>
</dbReference>
<dbReference type="AlphaFoldDB" id="A0A8J9Z9W3"/>
<dbReference type="InterPro" id="IPR030417">
    <property type="entry name" value="MS4A"/>
</dbReference>
<sequence length="303" mass="31940">MCIVEQSKECPQTTMESPPQPGSRPQQKKYVVAGSRGLGGAQILFAGLLLTFGIVGMVIQTFVFYAGTPIWTGLMYLVTGILGVVSSHRNTKCVLIGLLVMSCLSVLMTFCGIATAAIAIEGEHWSTWPGPVDCHYDWNINENSCTGIDKARYTIDAANLVFALVELGLSLATIAICCYTLCNGCCGEGGVSCCSNGNTGDSYQTMHGVGRNGRLVPLQNFANINYAPAHSAHAPSYVISSPIPPQHGGGQQGMAAGTGNQAMAQAHAQQQQQQQKNEQQQGAAPDAHAQSGYVSPPPGYNQA</sequence>
<dbReference type="InterPro" id="IPR007237">
    <property type="entry name" value="CD20-like"/>
</dbReference>
<name>A0A8J9Z9W3_BRALA</name>
<dbReference type="PANTHER" id="PTHR23320:SF158">
    <property type="entry name" value="CREB-BINDING PROTEIN-LIKE ISOFORM X1"/>
    <property type="match status" value="1"/>
</dbReference>
<feature type="transmembrane region" description="Helical" evidence="7">
    <location>
        <begin position="70"/>
        <end position="87"/>
    </location>
</feature>
<dbReference type="OrthoDB" id="10050873at2759"/>
<feature type="transmembrane region" description="Helical" evidence="7">
    <location>
        <begin position="94"/>
        <end position="120"/>
    </location>
</feature>
<keyword evidence="5 7" id="KW-0472">Membrane</keyword>
<reference evidence="8" key="1">
    <citation type="submission" date="2022-01" db="EMBL/GenBank/DDBJ databases">
        <authorList>
            <person name="Braso-Vives M."/>
        </authorList>
    </citation>
    <scope>NUCLEOTIDE SEQUENCE</scope>
</reference>
<evidence type="ECO:0000313" key="8">
    <source>
        <dbReference type="EMBL" id="CAH1250592.1"/>
    </source>
</evidence>
<comment type="subcellular location">
    <subcellularLocation>
        <location evidence="1">Membrane</location>
        <topology evidence="1">Multi-pass membrane protein</topology>
    </subcellularLocation>
</comment>
<proteinExistence type="inferred from homology"/>
<feature type="compositionally biased region" description="Low complexity" evidence="6">
    <location>
        <begin position="253"/>
        <end position="284"/>
    </location>
</feature>
<dbReference type="Pfam" id="PF04103">
    <property type="entry name" value="CD20"/>
    <property type="match status" value="1"/>
</dbReference>